<feature type="region of interest" description="Disordered" evidence="1">
    <location>
        <begin position="84"/>
        <end position="235"/>
    </location>
</feature>
<reference evidence="3" key="2">
    <citation type="submission" date="2015-01" db="EMBL/GenBank/DDBJ databases">
        <title>Evolutionary Origins and Diversification of the Mycorrhizal Mutualists.</title>
        <authorList>
            <consortium name="DOE Joint Genome Institute"/>
            <consortium name="Mycorrhizal Genomics Consortium"/>
            <person name="Kohler A."/>
            <person name="Kuo A."/>
            <person name="Nagy L.G."/>
            <person name="Floudas D."/>
            <person name="Copeland A."/>
            <person name="Barry K.W."/>
            <person name="Cichocki N."/>
            <person name="Veneault-Fourrey C."/>
            <person name="LaButti K."/>
            <person name="Lindquist E.A."/>
            <person name="Lipzen A."/>
            <person name="Lundell T."/>
            <person name="Morin E."/>
            <person name="Murat C."/>
            <person name="Riley R."/>
            <person name="Ohm R."/>
            <person name="Sun H."/>
            <person name="Tunlid A."/>
            <person name="Henrissat B."/>
            <person name="Grigoriev I.V."/>
            <person name="Hibbett D.S."/>
            <person name="Martin F."/>
        </authorList>
    </citation>
    <scope>NUCLEOTIDE SEQUENCE [LARGE SCALE GENOMIC DNA]</scope>
    <source>
        <strain evidence="3">UH-Slu-Lm8-n1</strain>
    </source>
</reference>
<feature type="compositionally biased region" description="Basic and acidic residues" evidence="1">
    <location>
        <begin position="112"/>
        <end position="123"/>
    </location>
</feature>
<dbReference type="EMBL" id="KN836051">
    <property type="protein sequence ID" value="KIK33009.1"/>
    <property type="molecule type" value="Genomic_DNA"/>
</dbReference>
<name>A0A0D0A488_9AGAM</name>
<gene>
    <name evidence="2" type="ORF">CY34DRAFT_740716</name>
</gene>
<feature type="compositionally biased region" description="Polar residues" evidence="1">
    <location>
        <begin position="125"/>
        <end position="157"/>
    </location>
</feature>
<dbReference type="Proteomes" id="UP000054485">
    <property type="component" value="Unassembled WGS sequence"/>
</dbReference>
<evidence type="ECO:0000313" key="3">
    <source>
        <dbReference type="Proteomes" id="UP000054485"/>
    </source>
</evidence>
<evidence type="ECO:0000256" key="1">
    <source>
        <dbReference type="SAM" id="MobiDB-lite"/>
    </source>
</evidence>
<feature type="compositionally biased region" description="Acidic residues" evidence="1">
    <location>
        <begin position="165"/>
        <end position="176"/>
    </location>
</feature>
<evidence type="ECO:0000313" key="2">
    <source>
        <dbReference type="EMBL" id="KIK33009.1"/>
    </source>
</evidence>
<accession>A0A0D0A488</accession>
<feature type="compositionally biased region" description="Polar residues" evidence="1">
    <location>
        <begin position="60"/>
        <end position="71"/>
    </location>
</feature>
<sequence>MLLSTTSGFMTLWTVHTGIVKIRCFLTLSLYHLLYLTLTSLQSSKQNINIAVMSIDAEHQSTTQPTVTTSDSKGESKMIRKVHQSMTAGDEGEVHHRDADEENFGGGDEGAQDAKDGTDRESFSDGETLSLESSEPQPADESPNSSSQGISHQQTSPDWRRGDIADSDDECSSGEDDTARKWTDLSPVYKSRKRPREVEEEDETNNPEDSPRKKFVVNPQSLPKPKYNRVRQNSEGEPELELYVPFRFILDVDDQFRLYHY</sequence>
<reference evidence="2 3" key="1">
    <citation type="submission" date="2014-04" db="EMBL/GenBank/DDBJ databases">
        <authorList>
            <consortium name="DOE Joint Genome Institute"/>
            <person name="Kuo A."/>
            <person name="Ruytinx J."/>
            <person name="Rineau F."/>
            <person name="Colpaert J."/>
            <person name="Kohler A."/>
            <person name="Nagy L.G."/>
            <person name="Floudas D."/>
            <person name="Copeland A."/>
            <person name="Barry K.W."/>
            <person name="Cichocki N."/>
            <person name="Veneault-Fourrey C."/>
            <person name="LaButti K."/>
            <person name="Lindquist E.A."/>
            <person name="Lipzen A."/>
            <person name="Lundell T."/>
            <person name="Morin E."/>
            <person name="Murat C."/>
            <person name="Sun H."/>
            <person name="Tunlid A."/>
            <person name="Henrissat B."/>
            <person name="Grigoriev I.V."/>
            <person name="Hibbett D.S."/>
            <person name="Martin F."/>
            <person name="Nordberg H.P."/>
            <person name="Cantor M.N."/>
            <person name="Hua S.X."/>
        </authorList>
    </citation>
    <scope>NUCLEOTIDE SEQUENCE [LARGE SCALE GENOMIC DNA]</scope>
    <source>
        <strain evidence="2 3">UH-Slu-Lm8-n1</strain>
    </source>
</reference>
<organism evidence="2 3">
    <name type="scientific">Suillus luteus UH-Slu-Lm8-n1</name>
    <dbReference type="NCBI Taxonomy" id="930992"/>
    <lineage>
        <taxon>Eukaryota</taxon>
        <taxon>Fungi</taxon>
        <taxon>Dikarya</taxon>
        <taxon>Basidiomycota</taxon>
        <taxon>Agaricomycotina</taxon>
        <taxon>Agaricomycetes</taxon>
        <taxon>Agaricomycetidae</taxon>
        <taxon>Boletales</taxon>
        <taxon>Suillineae</taxon>
        <taxon>Suillaceae</taxon>
        <taxon>Suillus</taxon>
    </lineage>
</organism>
<dbReference type="AlphaFoldDB" id="A0A0D0A488"/>
<keyword evidence="3" id="KW-1185">Reference proteome</keyword>
<dbReference type="InParanoid" id="A0A0D0A488"/>
<feature type="region of interest" description="Disordered" evidence="1">
    <location>
        <begin position="59"/>
        <end position="78"/>
    </location>
</feature>
<dbReference type="HOGENOM" id="CLU_1066266_0_0_1"/>
<proteinExistence type="predicted"/>
<protein>
    <submittedName>
        <fullName evidence="2">Uncharacterized protein</fullName>
    </submittedName>
</protein>